<feature type="coiled-coil region" evidence="2">
    <location>
        <begin position="325"/>
        <end position="359"/>
    </location>
</feature>
<sequence>MASQPISIHYKQMEEWLEDRKPVLFQRHKRDYNELMSIAPRLRQMAQYDIPTLEKQMRKHETAVDECHRVCEEALRTQQKLRERRGALLREYGIDFAAAHEESDVAAALHRRVMAACAQVNNALQEYARARLRVLKEYYNSFLARTADGFYGADPFAFHFPWLERALTEAEYQPADSSHEATGAGVEDVDAAVPQIDWGDDGDGAAGSAMAAVQIKWDATEVGARPEEDDTLPAADGRHFSIDLASTRHRVNVMAELEAASCFCRERSTADLLECSAATEAMHSFLLNSKEGELVRMKQSYRAMDSFVDRLNRFGQQILAAKNRSASHQTKMRDAHDELRKLQNQHEALVSHLRSARDDALTHLRCMFPERNILIVGDLNRYLT</sequence>
<evidence type="ECO:0000256" key="2">
    <source>
        <dbReference type="SAM" id="Coils"/>
    </source>
</evidence>
<dbReference type="PANTHER" id="PTHR14894:SF0">
    <property type="entry name" value="CDK5 REGULATORY SUBUNIT-ASSOCIATED PROTEIN 3"/>
    <property type="match status" value="1"/>
</dbReference>
<dbReference type="Proteomes" id="UP000673552">
    <property type="component" value="Unassembled WGS sequence"/>
</dbReference>
<reference evidence="4" key="2">
    <citation type="journal article" date="2021" name="Sci. Data">
        <title>Chromosome-scale genome sequencing, assembly and annotation of six genomes from subfamily Leishmaniinae.</title>
        <authorList>
            <person name="Almutairi H."/>
            <person name="Urbaniak M.D."/>
            <person name="Bates M.D."/>
            <person name="Jariyapan N."/>
            <person name="Kwakye-Nuako G."/>
            <person name="Thomaz Soccol V."/>
            <person name="Al-Salem W.S."/>
            <person name="Dillon R.J."/>
            <person name="Bates P.A."/>
            <person name="Gatherer D."/>
        </authorList>
    </citation>
    <scope>NUCLEOTIDE SEQUENCE [LARGE SCALE GENOMIC DNA]</scope>
</reference>
<comment type="caution">
    <text evidence="3">The sequence shown here is derived from an EMBL/GenBank/DDBJ whole genome shotgun (WGS) entry which is preliminary data.</text>
</comment>
<dbReference type="AlphaFoldDB" id="A0A836KNS2"/>
<evidence type="ECO:0000313" key="4">
    <source>
        <dbReference type="Proteomes" id="UP000673552"/>
    </source>
</evidence>
<dbReference type="KEGG" id="lmat:92514027"/>
<reference evidence="4" key="1">
    <citation type="journal article" date="2021" name="Microbiol. Resour. Announc.">
        <title>LGAAP: Leishmaniinae Genome Assembly and Annotation Pipeline.</title>
        <authorList>
            <person name="Almutairi H."/>
            <person name="Urbaniak M.D."/>
            <person name="Bates M.D."/>
            <person name="Jariyapan N."/>
            <person name="Kwakye-Nuako G."/>
            <person name="Thomaz-Soccol V."/>
            <person name="Al-Salem W.S."/>
            <person name="Dillon R.J."/>
            <person name="Bates P.A."/>
            <person name="Gatherer D."/>
        </authorList>
    </citation>
    <scope>NUCLEOTIDE SEQUENCE [LARGE SCALE GENOMIC DNA]</scope>
</reference>
<gene>
    <name evidence="3" type="ORF">LSCM1_03988</name>
</gene>
<dbReference type="RefSeq" id="XP_067176883.1">
    <property type="nucleotide sequence ID" value="XM_067321515.1"/>
</dbReference>
<keyword evidence="2" id="KW-0175">Coiled coil</keyword>
<dbReference type="PANTHER" id="PTHR14894">
    <property type="entry name" value="CDK5 REGULATORY SUBUNIT-ASSOCIATED PROTEIN 3"/>
    <property type="match status" value="1"/>
</dbReference>
<dbReference type="EMBL" id="JAFEUZ010000030">
    <property type="protein sequence ID" value="KAG5472583.1"/>
    <property type="molecule type" value="Genomic_DNA"/>
</dbReference>
<dbReference type="GO" id="GO:0012505">
    <property type="term" value="C:endomembrane system"/>
    <property type="evidence" value="ECO:0007669"/>
    <property type="project" value="TreeGrafter"/>
</dbReference>
<protein>
    <submittedName>
        <fullName evidence="3">Uncharacterized protein</fullName>
    </submittedName>
</protein>
<comment type="similarity">
    <text evidence="1">Belongs to the CDK5RAP3 family.</text>
</comment>
<accession>A0A836KNS2</accession>
<name>A0A836KNS2_9TRYP</name>
<organism evidence="3 4">
    <name type="scientific">Leishmania martiniquensis</name>
    <dbReference type="NCBI Taxonomy" id="1580590"/>
    <lineage>
        <taxon>Eukaryota</taxon>
        <taxon>Discoba</taxon>
        <taxon>Euglenozoa</taxon>
        <taxon>Kinetoplastea</taxon>
        <taxon>Metakinetoplastina</taxon>
        <taxon>Trypanosomatida</taxon>
        <taxon>Trypanosomatidae</taxon>
        <taxon>Leishmaniinae</taxon>
        <taxon>Leishmania</taxon>
    </lineage>
</organism>
<evidence type="ECO:0000313" key="3">
    <source>
        <dbReference type="EMBL" id="KAG5472583.1"/>
    </source>
</evidence>
<dbReference type="OrthoDB" id="278576at2759"/>
<evidence type="ECO:0000256" key="1">
    <source>
        <dbReference type="ARBA" id="ARBA00007478"/>
    </source>
</evidence>
<dbReference type="Pfam" id="PF05600">
    <property type="entry name" value="CDK5RAP3"/>
    <property type="match status" value="2"/>
</dbReference>
<keyword evidence="4" id="KW-1185">Reference proteome</keyword>
<dbReference type="GeneID" id="92514027"/>
<dbReference type="GO" id="GO:0007346">
    <property type="term" value="P:regulation of mitotic cell cycle"/>
    <property type="evidence" value="ECO:0007669"/>
    <property type="project" value="TreeGrafter"/>
</dbReference>
<dbReference type="InterPro" id="IPR008491">
    <property type="entry name" value="CDK5RAP3"/>
</dbReference>
<proteinExistence type="inferred from homology"/>